<comment type="caution">
    <text evidence="2">The sequence shown here is derived from an EMBL/GenBank/DDBJ whole genome shotgun (WGS) entry which is preliminary data.</text>
</comment>
<keyword evidence="3" id="KW-1185">Reference proteome</keyword>
<proteinExistence type="predicted"/>
<feature type="compositionally biased region" description="Basic and acidic residues" evidence="1">
    <location>
        <begin position="112"/>
        <end position="122"/>
    </location>
</feature>
<feature type="region of interest" description="Disordered" evidence="1">
    <location>
        <begin position="91"/>
        <end position="122"/>
    </location>
</feature>
<reference evidence="2" key="2">
    <citation type="submission" date="2023-05" db="EMBL/GenBank/DDBJ databases">
        <authorList>
            <person name="Schelkunov M.I."/>
        </authorList>
    </citation>
    <scope>NUCLEOTIDE SEQUENCE</scope>
    <source>
        <strain evidence="2">Hsosn_3</strain>
        <tissue evidence="2">Leaf</tissue>
    </source>
</reference>
<dbReference type="Proteomes" id="UP001237642">
    <property type="component" value="Unassembled WGS sequence"/>
</dbReference>
<accession>A0AAD8I7Y0</accession>
<feature type="compositionally biased region" description="Polar residues" evidence="1">
    <location>
        <begin position="91"/>
        <end position="111"/>
    </location>
</feature>
<dbReference type="AlphaFoldDB" id="A0AAD8I7Y0"/>
<sequence length="122" mass="13883">MMESLRRQYSQNIDGSGVSQPIDEWKLYLDAVGGKNKKNIIYGLGSSQLMFYGSGKSHNAASGSSQCNKQDYQNMQAQLEEMKNLVKAMQEEQQNQMKTMESQLTMMFEAQSNRRPDSPDKE</sequence>
<dbReference type="EMBL" id="JAUIZM010000006">
    <property type="protein sequence ID" value="KAK1379180.1"/>
    <property type="molecule type" value="Genomic_DNA"/>
</dbReference>
<name>A0AAD8I7Y0_9APIA</name>
<organism evidence="2 3">
    <name type="scientific">Heracleum sosnowskyi</name>
    <dbReference type="NCBI Taxonomy" id="360622"/>
    <lineage>
        <taxon>Eukaryota</taxon>
        <taxon>Viridiplantae</taxon>
        <taxon>Streptophyta</taxon>
        <taxon>Embryophyta</taxon>
        <taxon>Tracheophyta</taxon>
        <taxon>Spermatophyta</taxon>
        <taxon>Magnoliopsida</taxon>
        <taxon>eudicotyledons</taxon>
        <taxon>Gunneridae</taxon>
        <taxon>Pentapetalae</taxon>
        <taxon>asterids</taxon>
        <taxon>campanulids</taxon>
        <taxon>Apiales</taxon>
        <taxon>Apiaceae</taxon>
        <taxon>Apioideae</taxon>
        <taxon>apioid superclade</taxon>
        <taxon>Tordylieae</taxon>
        <taxon>Tordyliinae</taxon>
        <taxon>Heracleum</taxon>
    </lineage>
</organism>
<evidence type="ECO:0000256" key="1">
    <source>
        <dbReference type="SAM" id="MobiDB-lite"/>
    </source>
</evidence>
<evidence type="ECO:0000313" key="3">
    <source>
        <dbReference type="Proteomes" id="UP001237642"/>
    </source>
</evidence>
<reference evidence="2" key="1">
    <citation type="submission" date="2023-02" db="EMBL/GenBank/DDBJ databases">
        <title>Genome of toxic invasive species Heracleum sosnowskyi carries increased number of genes despite the absence of recent whole-genome duplications.</title>
        <authorList>
            <person name="Schelkunov M."/>
            <person name="Shtratnikova V."/>
            <person name="Makarenko M."/>
            <person name="Klepikova A."/>
            <person name="Omelchenko D."/>
            <person name="Novikova G."/>
            <person name="Obukhova E."/>
            <person name="Bogdanov V."/>
            <person name="Penin A."/>
            <person name="Logacheva M."/>
        </authorList>
    </citation>
    <scope>NUCLEOTIDE SEQUENCE</scope>
    <source>
        <strain evidence="2">Hsosn_3</strain>
        <tissue evidence="2">Leaf</tissue>
    </source>
</reference>
<evidence type="ECO:0000313" key="2">
    <source>
        <dbReference type="EMBL" id="KAK1379180.1"/>
    </source>
</evidence>
<gene>
    <name evidence="2" type="ORF">POM88_025924</name>
</gene>
<protein>
    <submittedName>
        <fullName evidence="2">Uncharacterized protein</fullName>
    </submittedName>
</protein>